<accession>A0A815FRS4</accession>
<proteinExistence type="predicted"/>
<protein>
    <submittedName>
        <fullName evidence="2">Uncharacterized protein</fullName>
    </submittedName>
</protein>
<dbReference type="AlphaFoldDB" id="A0A815FRS4"/>
<evidence type="ECO:0000313" key="2">
    <source>
        <dbReference type="EMBL" id="CAF1329640.1"/>
    </source>
</evidence>
<sequence>MSSSIPPKGADIANEKLLEMGCGTVTSSNNESKSQTSSSTCQSNEFVDSSLTGGMTIGPPIDGKQIN</sequence>
<dbReference type="EMBL" id="CAJNOR010004562">
    <property type="protein sequence ID" value="CAF1511960.1"/>
    <property type="molecule type" value="Genomic_DNA"/>
</dbReference>
<evidence type="ECO:0000313" key="5">
    <source>
        <dbReference type="Proteomes" id="UP000663852"/>
    </source>
</evidence>
<dbReference type="Proteomes" id="UP000663828">
    <property type="component" value="Unassembled WGS sequence"/>
</dbReference>
<feature type="region of interest" description="Disordered" evidence="1">
    <location>
        <begin position="23"/>
        <end position="67"/>
    </location>
</feature>
<comment type="caution">
    <text evidence="2">The sequence shown here is derived from an EMBL/GenBank/DDBJ whole genome shotgun (WGS) entry which is preliminary data.</text>
</comment>
<evidence type="ECO:0000256" key="1">
    <source>
        <dbReference type="SAM" id="MobiDB-lite"/>
    </source>
</evidence>
<name>A0A815FRS4_ADIRI</name>
<feature type="compositionally biased region" description="Low complexity" evidence="1">
    <location>
        <begin position="26"/>
        <end position="45"/>
    </location>
</feature>
<keyword evidence="4" id="KW-1185">Reference proteome</keyword>
<dbReference type="EMBL" id="CAJNOJ010000243">
    <property type="protein sequence ID" value="CAF1329640.1"/>
    <property type="molecule type" value="Genomic_DNA"/>
</dbReference>
<evidence type="ECO:0000313" key="3">
    <source>
        <dbReference type="EMBL" id="CAF1511960.1"/>
    </source>
</evidence>
<organism evidence="2 5">
    <name type="scientific">Adineta ricciae</name>
    <name type="common">Rotifer</name>
    <dbReference type="NCBI Taxonomy" id="249248"/>
    <lineage>
        <taxon>Eukaryota</taxon>
        <taxon>Metazoa</taxon>
        <taxon>Spiralia</taxon>
        <taxon>Gnathifera</taxon>
        <taxon>Rotifera</taxon>
        <taxon>Eurotatoria</taxon>
        <taxon>Bdelloidea</taxon>
        <taxon>Adinetida</taxon>
        <taxon>Adinetidae</taxon>
        <taxon>Adineta</taxon>
    </lineage>
</organism>
<evidence type="ECO:0000313" key="4">
    <source>
        <dbReference type="Proteomes" id="UP000663828"/>
    </source>
</evidence>
<reference evidence="2" key="1">
    <citation type="submission" date="2021-02" db="EMBL/GenBank/DDBJ databases">
        <authorList>
            <person name="Nowell W R."/>
        </authorList>
    </citation>
    <scope>NUCLEOTIDE SEQUENCE</scope>
</reference>
<dbReference type="Proteomes" id="UP000663852">
    <property type="component" value="Unassembled WGS sequence"/>
</dbReference>
<gene>
    <name evidence="2" type="ORF">EDS130_LOCUS32116</name>
    <name evidence="3" type="ORF">XAT740_LOCUS40269</name>
</gene>